<proteinExistence type="predicted"/>
<organism evidence="1 2">
    <name type="scientific">Mytilus galloprovincialis</name>
    <name type="common">Mediterranean mussel</name>
    <dbReference type="NCBI Taxonomy" id="29158"/>
    <lineage>
        <taxon>Eukaryota</taxon>
        <taxon>Metazoa</taxon>
        <taxon>Spiralia</taxon>
        <taxon>Lophotrochozoa</taxon>
        <taxon>Mollusca</taxon>
        <taxon>Bivalvia</taxon>
        <taxon>Autobranchia</taxon>
        <taxon>Pteriomorphia</taxon>
        <taxon>Mytilida</taxon>
        <taxon>Mytiloidea</taxon>
        <taxon>Mytilidae</taxon>
        <taxon>Mytilinae</taxon>
        <taxon>Mytilus</taxon>
    </lineage>
</organism>
<keyword evidence="2" id="KW-1185">Reference proteome</keyword>
<name>A0A8B6ER25_MYTGA</name>
<evidence type="ECO:0000313" key="2">
    <source>
        <dbReference type="Proteomes" id="UP000596742"/>
    </source>
</evidence>
<protein>
    <submittedName>
        <fullName evidence="1">Uncharacterized protein</fullName>
    </submittedName>
</protein>
<dbReference type="Proteomes" id="UP000596742">
    <property type="component" value="Unassembled WGS sequence"/>
</dbReference>
<accession>A0A8B6ER25</accession>
<evidence type="ECO:0000313" key="1">
    <source>
        <dbReference type="EMBL" id="VDI38498.1"/>
    </source>
</evidence>
<dbReference type="OrthoDB" id="10333579at2759"/>
<reference evidence="1" key="1">
    <citation type="submission" date="2018-11" db="EMBL/GenBank/DDBJ databases">
        <authorList>
            <person name="Alioto T."/>
            <person name="Alioto T."/>
        </authorList>
    </citation>
    <scope>NUCLEOTIDE SEQUENCE</scope>
</reference>
<sequence length="319" mass="36771">MEYIKMYIDPDYPSFYSDIWRSVDCDSVANFYAGGSDNTIYINDLNTGSTLKLNDLSFDSVQTVHAKNRKQSGHSMKLSNKAYKFYSNYSTRKEISRIVDEDYIPVSNFKILIRHKQSAIKVKNNVRDAGRKEYHRRSKRLYSFLKDDIGNEELVETRRTLIDNKFIWLYGALDICFVSGSKAEGLDIKGSDTDHMLVIDDADEIDGKFHVKDGYLFDSTSDTATPGYISIRQVRKGKNSDTVYSSNQFKIVQKDESELRFQNSVITYNHGPSISVSIKGIEVDFVYCFKSKKCPRIAAEFANRIRCFEWPSKELVFFT</sequence>
<dbReference type="EMBL" id="UYJE01005601">
    <property type="protein sequence ID" value="VDI38498.1"/>
    <property type="molecule type" value="Genomic_DNA"/>
</dbReference>
<dbReference type="AlphaFoldDB" id="A0A8B6ER25"/>
<gene>
    <name evidence="1" type="ORF">MGAL_10B084507</name>
</gene>
<comment type="caution">
    <text evidence="1">The sequence shown here is derived from an EMBL/GenBank/DDBJ whole genome shotgun (WGS) entry which is preliminary data.</text>
</comment>